<keyword evidence="4" id="KW-0472">Membrane</keyword>
<evidence type="ECO:0000256" key="2">
    <source>
        <dbReference type="ARBA" id="ARBA00022737"/>
    </source>
</evidence>
<dbReference type="PANTHER" id="PTHR47447:SF28">
    <property type="entry name" value="PENTACOTRIPEPTIDE-REPEAT REGION OF PRORP DOMAIN-CONTAINING PROTEIN"/>
    <property type="match status" value="1"/>
</dbReference>
<dbReference type="AlphaFoldDB" id="A0A1Q3CI37"/>
<evidence type="ECO:0000256" key="3">
    <source>
        <dbReference type="PROSITE-ProRule" id="PRU00708"/>
    </source>
</evidence>
<feature type="repeat" description="PPR" evidence="3">
    <location>
        <begin position="163"/>
        <end position="197"/>
    </location>
</feature>
<comment type="similarity">
    <text evidence="1">Belongs to the PPR family. P subfamily.</text>
</comment>
<gene>
    <name evidence="5" type="ORF">CFOL_v3_23378</name>
</gene>
<feature type="repeat" description="PPR" evidence="3">
    <location>
        <begin position="303"/>
        <end position="337"/>
    </location>
</feature>
<feature type="repeat" description="PPR" evidence="3">
    <location>
        <begin position="198"/>
        <end position="232"/>
    </location>
</feature>
<evidence type="ECO:0000256" key="1">
    <source>
        <dbReference type="ARBA" id="ARBA00007626"/>
    </source>
</evidence>
<reference evidence="6" key="1">
    <citation type="submission" date="2016-04" db="EMBL/GenBank/DDBJ databases">
        <title>Cephalotus genome sequencing.</title>
        <authorList>
            <person name="Fukushima K."/>
            <person name="Hasebe M."/>
            <person name="Fang X."/>
        </authorList>
    </citation>
    <scope>NUCLEOTIDE SEQUENCE [LARGE SCALE GENOMIC DNA]</scope>
    <source>
        <strain evidence="6">cv. St1</strain>
    </source>
</reference>
<feature type="repeat" description="PPR" evidence="3">
    <location>
        <begin position="268"/>
        <end position="302"/>
    </location>
</feature>
<dbReference type="Pfam" id="PF01535">
    <property type="entry name" value="PPR"/>
    <property type="match status" value="1"/>
</dbReference>
<organism evidence="5 6">
    <name type="scientific">Cephalotus follicularis</name>
    <name type="common">Albany pitcher plant</name>
    <dbReference type="NCBI Taxonomy" id="3775"/>
    <lineage>
        <taxon>Eukaryota</taxon>
        <taxon>Viridiplantae</taxon>
        <taxon>Streptophyta</taxon>
        <taxon>Embryophyta</taxon>
        <taxon>Tracheophyta</taxon>
        <taxon>Spermatophyta</taxon>
        <taxon>Magnoliopsida</taxon>
        <taxon>eudicotyledons</taxon>
        <taxon>Gunneridae</taxon>
        <taxon>Pentapetalae</taxon>
        <taxon>rosids</taxon>
        <taxon>fabids</taxon>
        <taxon>Oxalidales</taxon>
        <taxon>Cephalotaceae</taxon>
        <taxon>Cephalotus</taxon>
    </lineage>
</organism>
<keyword evidence="4" id="KW-1133">Transmembrane helix</keyword>
<dbReference type="PROSITE" id="PS51375">
    <property type="entry name" value="PPR"/>
    <property type="match status" value="7"/>
</dbReference>
<dbReference type="InParanoid" id="A0A1Q3CI37"/>
<feature type="transmembrane region" description="Helical" evidence="4">
    <location>
        <begin position="423"/>
        <end position="447"/>
    </location>
</feature>
<evidence type="ECO:0000313" key="5">
    <source>
        <dbReference type="EMBL" id="GAV79916.1"/>
    </source>
</evidence>
<dbReference type="EMBL" id="BDDD01002074">
    <property type="protein sequence ID" value="GAV79916.1"/>
    <property type="molecule type" value="Genomic_DNA"/>
</dbReference>
<feature type="repeat" description="PPR" evidence="3">
    <location>
        <begin position="128"/>
        <end position="162"/>
    </location>
</feature>
<keyword evidence="2" id="KW-0677">Repeat</keyword>
<dbReference type="InterPro" id="IPR011990">
    <property type="entry name" value="TPR-like_helical_dom_sf"/>
</dbReference>
<proteinExistence type="inferred from homology"/>
<accession>A0A1Q3CI37</accession>
<dbReference type="SUPFAM" id="SSF81901">
    <property type="entry name" value="HCP-like"/>
    <property type="match status" value="1"/>
</dbReference>
<feature type="transmembrane region" description="Helical" evidence="4">
    <location>
        <begin position="385"/>
        <end position="403"/>
    </location>
</feature>
<name>A0A1Q3CI37_CEPFO</name>
<dbReference type="Pfam" id="PF12854">
    <property type="entry name" value="PPR_1"/>
    <property type="match status" value="1"/>
</dbReference>
<dbReference type="PANTHER" id="PTHR47447">
    <property type="entry name" value="OS03G0856100 PROTEIN"/>
    <property type="match status" value="1"/>
</dbReference>
<dbReference type="OrthoDB" id="185373at2759"/>
<keyword evidence="4" id="KW-0812">Transmembrane</keyword>
<evidence type="ECO:0000256" key="4">
    <source>
        <dbReference type="SAM" id="Phobius"/>
    </source>
</evidence>
<feature type="repeat" description="PPR" evidence="3">
    <location>
        <begin position="338"/>
        <end position="372"/>
    </location>
</feature>
<dbReference type="Pfam" id="PF13041">
    <property type="entry name" value="PPR_2"/>
    <property type="match status" value="2"/>
</dbReference>
<dbReference type="NCBIfam" id="TIGR00756">
    <property type="entry name" value="PPR"/>
    <property type="match status" value="7"/>
</dbReference>
<feature type="repeat" description="PPR" evidence="3">
    <location>
        <begin position="233"/>
        <end position="267"/>
    </location>
</feature>
<dbReference type="Proteomes" id="UP000187406">
    <property type="component" value="Unassembled WGS sequence"/>
</dbReference>
<keyword evidence="6" id="KW-1185">Reference proteome</keyword>
<sequence>MKLHSLFRQISSHFSPKPPWVNHFHTSATTQERTVHNEVLTILDTINPMEPALEPLLPFLDSRVVTCIIQNQPNPQLGFRFFIWSIQKTRLRSKKSNQLIIDMLYKDNLFDLYLQTLEQVKNSGGLIGSDAFLVLINAYSKLGLPKEAVEAFGKMNDFDCKPDVLAYNAILRVMMRKEVFILALAVYNQMLKANCLPNCSTFCILIDGLCKVGKTKYALELFDEMTSRGILPNRITYTIIASGLCQAKRADDALRLFNKMRAVGCSPDCIAYNALINGFCLLGRLDEAFALLRNFRKDGFVLRVQEYSCMINALFRARRYDEVFAWYRRMFEENVKPDVILYTIMIRGSAEAGMVKEAMDLLNEMAEKGMGWLGRRNKYLVRWKSLDAFLLLLRLMLLLMDFVRPVSVRKLTFCFTRWRSVEILLYFFGYLRVLTVFLIVKACNIWWGNYVSQD</sequence>
<comment type="caution">
    <text evidence="5">The sequence shown here is derived from an EMBL/GenBank/DDBJ whole genome shotgun (WGS) entry which is preliminary data.</text>
</comment>
<dbReference type="InterPro" id="IPR002885">
    <property type="entry name" value="PPR_rpt"/>
</dbReference>
<dbReference type="Gene3D" id="1.25.40.10">
    <property type="entry name" value="Tetratricopeptide repeat domain"/>
    <property type="match status" value="3"/>
</dbReference>
<evidence type="ECO:0000313" key="6">
    <source>
        <dbReference type="Proteomes" id="UP000187406"/>
    </source>
</evidence>
<protein>
    <submittedName>
        <fullName evidence="5">PPR domain-containing protein/PPR_1 domain-containing protein/PPR_2 domain-containing protein</fullName>
    </submittedName>
</protein>